<dbReference type="STRING" id="1000565.METUNv1_00152"/>
<keyword evidence="5" id="KW-1133">Transmembrane helix</keyword>
<proteinExistence type="inferred from homology"/>
<dbReference type="InterPro" id="IPR030374">
    <property type="entry name" value="PABS"/>
</dbReference>
<feature type="transmembrane region" description="Helical" evidence="5">
    <location>
        <begin position="96"/>
        <end position="116"/>
    </location>
</feature>
<dbReference type="Proteomes" id="UP000005019">
    <property type="component" value="Unassembled WGS sequence"/>
</dbReference>
<keyword evidence="5" id="KW-0472">Membrane</keyword>
<dbReference type="Pfam" id="PF01564">
    <property type="entry name" value="Spermine_synth"/>
    <property type="match status" value="1"/>
</dbReference>
<evidence type="ECO:0000256" key="7">
    <source>
        <dbReference type="SAM" id="MobiDB-lite"/>
    </source>
</evidence>
<evidence type="ECO:0000256" key="3">
    <source>
        <dbReference type="ARBA" id="ARBA00023066"/>
    </source>
</evidence>
<keyword evidence="4 5" id="KW-0620">Polyamine biosynthesis</keyword>
<feature type="region of interest" description="Disordered" evidence="7">
    <location>
        <begin position="1"/>
        <end position="20"/>
    </location>
</feature>
<dbReference type="CDD" id="cd02440">
    <property type="entry name" value="AdoMet_MTases"/>
    <property type="match status" value="1"/>
</dbReference>
<dbReference type="RefSeq" id="WP_008057846.1">
    <property type="nucleotide sequence ID" value="NZ_AFHG01000028.1"/>
</dbReference>
<feature type="binding site" evidence="5">
    <location>
        <position position="290"/>
    </location>
    <ligand>
        <name>spermidine</name>
        <dbReference type="ChEBI" id="CHEBI:57834"/>
    </ligand>
</feature>
<comment type="subcellular location">
    <subcellularLocation>
        <location evidence="5">Cell membrane</location>
        <topology evidence="5">Multi-pass membrane protein</topology>
    </subcellularLocation>
</comment>
<accession>F5R773</accession>
<keyword evidence="10" id="KW-1185">Reference proteome</keyword>
<feature type="domain" description="PABS" evidence="8">
    <location>
        <begin position="226"/>
        <end position="466"/>
    </location>
</feature>
<evidence type="ECO:0000256" key="4">
    <source>
        <dbReference type="ARBA" id="ARBA00023115"/>
    </source>
</evidence>
<keyword evidence="2 5" id="KW-0808">Transferase</keyword>
<dbReference type="UniPathway" id="UPA00248">
    <property type="reaction ID" value="UER00314"/>
</dbReference>
<dbReference type="EMBL" id="AFHG01000028">
    <property type="protein sequence ID" value="EGK73524.1"/>
    <property type="molecule type" value="Genomic_DNA"/>
</dbReference>
<dbReference type="PROSITE" id="PS01330">
    <property type="entry name" value="PABS_1"/>
    <property type="match status" value="1"/>
</dbReference>
<protein>
    <recommendedName>
        <fullName evidence="5">Polyamine aminopropyltransferase</fullName>
    </recommendedName>
    <alternativeName>
        <fullName evidence="5">Putrescine aminopropyltransferase</fullName>
        <shortName evidence="5">PAPT</shortName>
    </alternativeName>
    <alternativeName>
        <fullName evidence="5">Spermidine synthase</fullName>
        <shortName evidence="5">SPDS</shortName>
        <shortName evidence="5">SPDSY</shortName>
        <ecNumber evidence="5">2.5.1.16</ecNumber>
    </alternativeName>
</protein>
<evidence type="ECO:0000259" key="8">
    <source>
        <dbReference type="PROSITE" id="PS51006"/>
    </source>
</evidence>
<feature type="transmembrane region" description="Helical" evidence="5">
    <location>
        <begin position="155"/>
        <end position="179"/>
    </location>
</feature>
<dbReference type="NCBIfam" id="NF002956">
    <property type="entry name" value="PRK03612.1"/>
    <property type="match status" value="1"/>
</dbReference>
<evidence type="ECO:0000256" key="1">
    <source>
        <dbReference type="ARBA" id="ARBA00007867"/>
    </source>
</evidence>
<feature type="transmembrane region" description="Helical" evidence="5">
    <location>
        <begin position="58"/>
        <end position="75"/>
    </location>
</feature>
<evidence type="ECO:0000256" key="5">
    <source>
        <dbReference type="HAMAP-Rule" id="MF_00198"/>
    </source>
</evidence>
<dbReference type="HAMAP" id="MF_00198">
    <property type="entry name" value="Spermidine_synth"/>
    <property type="match status" value="1"/>
</dbReference>
<dbReference type="InterPro" id="IPR001045">
    <property type="entry name" value="Spermi_synthase"/>
</dbReference>
<dbReference type="GO" id="GO:0005886">
    <property type="term" value="C:plasma membrane"/>
    <property type="evidence" value="ECO:0007669"/>
    <property type="project" value="UniProtKB-SubCell"/>
</dbReference>
<comment type="catalytic activity">
    <reaction evidence="5">
        <text>S-adenosyl 3-(methylsulfanyl)propylamine + putrescine = S-methyl-5'-thioadenosine + spermidine + H(+)</text>
        <dbReference type="Rhea" id="RHEA:12721"/>
        <dbReference type="ChEBI" id="CHEBI:15378"/>
        <dbReference type="ChEBI" id="CHEBI:17509"/>
        <dbReference type="ChEBI" id="CHEBI:57443"/>
        <dbReference type="ChEBI" id="CHEBI:57834"/>
        <dbReference type="ChEBI" id="CHEBI:326268"/>
        <dbReference type="EC" id="2.5.1.16"/>
    </reaction>
</comment>
<feature type="binding site" evidence="5">
    <location>
        <position position="260"/>
    </location>
    <ligand>
        <name>S-methyl-5'-thioadenosine</name>
        <dbReference type="ChEBI" id="CHEBI:17509"/>
    </ligand>
</feature>
<sequence>MLPQSRSTPDLHDSATPGTDAGRHHPGLIVAVFVVASCGLAYELIAGALASYLLGESVLRFSTIIGTYLFAMGVGSHLSKYVDEKALLARFIDIELMVGLLGGLSACALFLIYAWAGSPFRVSLYALVLLIGVLVGMEIPLVMRLLHQRKQAFEALVSRVLTFDYLGALAVSLLFPLVFAPLLGLARTAVVFGLLNAGIGLWLTHRYRAELPQARALKLRGLLVLAVLLAALAWAQKLTDAAEAGLYGDSVVHRETTPFQRIVLTRWQDDTRLYLNGNLQFSTRDEHRYHEALVHPALAALPQARRVLVLGGGDGLAVREVLKYPQIEQVTLIELDPAMTRLFRDTDALAALNAHALRDPRVTTVNADAAQWLETAAGPGWDLIIADFPDPSHYALGKLYAVPMYRLMARHLAPGGLIVVQSTSPWYAPRAYWCVDATLREAGLHTAPYHASVPSFGDWGFLIAGREAGYRPPSALPAGLRHLDARTLAQMFDFPPDMRAPAVEPNRLNTQMLVHYFEEDWSRQMR</sequence>
<dbReference type="eggNOG" id="COG4262">
    <property type="taxonomic scope" value="Bacteria"/>
</dbReference>
<feature type="transmembrane region" description="Helical" evidence="5">
    <location>
        <begin position="185"/>
        <end position="205"/>
    </location>
</feature>
<dbReference type="PANTHER" id="PTHR43317:SF1">
    <property type="entry name" value="THERMOSPERMINE SYNTHASE ACAULIS5"/>
    <property type="match status" value="1"/>
</dbReference>
<comment type="function">
    <text evidence="5">Catalyzes the irreversible transfer of a propylamine group from the amino donor S-adenosylmethioninamine (decarboxy-AdoMet) to putrescine (1,4-diaminobutane) to yield spermidine.</text>
</comment>
<feature type="binding site" evidence="5">
    <location>
        <position position="334"/>
    </location>
    <ligand>
        <name>S-methyl-5'-thioadenosine</name>
        <dbReference type="ChEBI" id="CHEBI:17509"/>
    </ligand>
</feature>
<reference evidence="9 10" key="1">
    <citation type="journal article" date="2011" name="J. Bacteriol.">
        <title>Genome sequence of Methyloversatilis universalis FAM5T, a methylotrophic representative of the order Rhodocyclales.</title>
        <authorList>
            <person name="Kittichotirat W."/>
            <person name="Good N.M."/>
            <person name="Hall R."/>
            <person name="Bringel F."/>
            <person name="Lajus A."/>
            <person name="Medigue C."/>
            <person name="Smalley N.E."/>
            <person name="Beck D."/>
            <person name="Bumgarner R."/>
            <person name="Vuilleumier S."/>
            <person name="Kalyuzhnaya M.G."/>
        </authorList>
    </citation>
    <scope>NUCLEOTIDE SEQUENCE [LARGE SCALE GENOMIC DNA]</scope>
    <source>
        <strain evidence="10">ATCC BAA-1314 / JCM 13912 / FAM5</strain>
    </source>
</reference>
<dbReference type="PROSITE" id="PS51006">
    <property type="entry name" value="PABS_2"/>
    <property type="match status" value="1"/>
</dbReference>
<dbReference type="InterPro" id="IPR029063">
    <property type="entry name" value="SAM-dependent_MTases_sf"/>
</dbReference>
<evidence type="ECO:0000256" key="2">
    <source>
        <dbReference type="ARBA" id="ARBA00022679"/>
    </source>
</evidence>
<dbReference type="OrthoDB" id="9793120at2"/>
<feature type="transmembrane region" description="Helical" evidence="5">
    <location>
        <begin position="122"/>
        <end position="143"/>
    </location>
</feature>
<dbReference type="GO" id="GO:0010487">
    <property type="term" value="F:thermospermine synthase activity"/>
    <property type="evidence" value="ECO:0007669"/>
    <property type="project" value="UniProtKB-ARBA"/>
</dbReference>
<feature type="active site" description="Proton acceptor" evidence="5 6">
    <location>
        <position position="387"/>
    </location>
</feature>
<dbReference type="GO" id="GO:0008295">
    <property type="term" value="P:spermidine biosynthetic process"/>
    <property type="evidence" value="ECO:0007669"/>
    <property type="project" value="UniProtKB-UniRule"/>
</dbReference>
<organism evidence="9 10">
    <name type="scientific">Methyloversatilis universalis (strain ATCC BAA-1314 / DSM 25237 / JCM 13912 / CCUG 52030 / FAM5)</name>
    <dbReference type="NCBI Taxonomy" id="1000565"/>
    <lineage>
        <taxon>Bacteria</taxon>
        <taxon>Pseudomonadati</taxon>
        <taxon>Pseudomonadota</taxon>
        <taxon>Betaproteobacteria</taxon>
        <taxon>Nitrosomonadales</taxon>
        <taxon>Sterolibacteriaceae</taxon>
        <taxon>Methyloversatilis</taxon>
    </lineage>
</organism>
<dbReference type="AlphaFoldDB" id="F5R773"/>
<comment type="caution">
    <text evidence="5">Lacks conserved residue(s) required for the propagation of feature annotation.</text>
</comment>
<keyword evidence="5" id="KW-1003">Cell membrane</keyword>
<keyword evidence="3 5" id="KW-0745">Spermidine biosynthesis</keyword>
<feature type="transmembrane region" description="Helical" evidence="5">
    <location>
        <begin position="28"/>
        <end position="52"/>
    </location>
</feature>
<dbReference type="EC" id="2.5.1.16" evidence="5"/>
<feature type="binding site" evidence="5">
    <location>
        <position position="314"/>
    </location>
    <ligand>
        <name>spermidine</name>
        <dbReference type="ChEBI" id="CHEBI:57834"/>
    </ligand>
</feature>
<comment type="pathway">
    <text evidence="5">Amine and polyamine biosynthesis; spermidine biosynthesis; spermidine from putrescine: step 1/1.</text>
</comment>
<evidence type="ECO:0000313" key="10">
    <source>
        <dbReference type="Proteomes" id="UP000005019"/>
    </source>
</evidence>
<feature type="transmembrane region" description="Helical" evidence="5">
    <location>
        <begin position="217"/>
        <end position="235"/>
    </location>
</feature>
<comment type="subunit">
    <text evidence="5">Homodimer or homotetramer.</text>
</comment>
<comment type="similarity">
    <text evidence="1 5">Belongs to the spermidine/spermine synthase family.</text>
</comment>
<comment type="caution">
    <text evidence="9">The sequence shown here is derived from an EMBL/GenBank/DDBJ whole genome shotgun (WGS) entry which is preliminary data.</text>
</comment>
<name>F5R773_METUF</name>
<dbReference type="PANTHER" id="PTHR43317">
    <property type="entry name" value="THERMOSPERMINE SYNTHASE ACAULIS5"/>
    <property type="match status" value="1"/>
</dbReference>
<dbReference type="Gene3D" id="3.40.50.150">
    <property type="entry name" value="Vaccinia Virus protein VP39"/>
    <property type="match status" value="1"/>
</dbReference>
<evidence type="ECO:0000313" key="9">
    <source>
        <dbReference type="EMBL" id="EGK73524.1"/>
    </source>
</evidence>
<dbReference type="InterPro" id="IPR030373">
    <property type="entry name" value="PABS_CS"/>
</dbReference>
<evidence type="ECO:0000256" key="6">
    <source>
        <dbReference type="PROSITE-ProRule" id="PRU00354"/>
    </source>
</evidence>
<dbReference type="GO" id="GO:0004766">
    <property type="term" value="F:spermidine synthase activity"/>
    <property type="evidence" value="ECO:0007669"/>
    <property type="project" value="UniProtKB-UniRule"/>
</dbReference>
<keyword evidence="5" id="KW-0812">Transmembrane</keyword>
<feature type="binding site" evidence="5">
    <location>
        <begin position="368"/>
        <end position="369"/>
    </location>
    <ligand>
        <name>S-methyl-5'-thioadenosine</name>
        <dbReference type="ChEBI" id="CHEBI:17509"/>
    </ligand>
</feature>
<dbReference type="SUPFAM" id="SSF53335">
    <property type="entry name" value="S-adenosyl-L-methionine-dependent methyltransferases"/>
    <property type="match status" value="1"/>
</dbReference>
<gene>
    <name evidence="5" type="primary">speE</name>
    <name evidence="9" type="ORF">METUNv1_00152</name>
</gene>